<dbReference type="GO" id="GO:0016757">
    <property type="term" value="F:glycosyltransferase activity"/>
    <property type="evidence" value="ECO:0007669"/>
    <property type="project" value="InterPro"/>
</dbReference>
<dbReference type="InterPro" id="IPR001296">
    <property type="entry name" value="Glyco_trans_1"/>
</dbReference>
<evidence type="ECO:0000256" key="1">
    <source>
        <dbReference type="ARBA" id="ARBA00022679"/>
    </source>
</evidence>
<dbReference type="PANTHER" id="PTHR46401:SF2">
    <property type="entry name" value="GLYCOSYLTRANSFERASE WBBK-RELATED"/>
    <property type="match status" value="1"/>
</dbReference>
<sequence>MPTPFTVVFFYRKPRVAGNFSIEFLFQHIQNALPPHVRTRTAISRHESNGLWPRVYNAWEAARRQADINHVTGDVHFLTLLMHKRKTVLTIHDCGFMKHPSAAARAVLRWFWLVLPVARSRVVTVVSQATKDEVLRYVSCNPDKIRVIPNFISGRYAPRPKPFNARRPVILQVGTAFNKNIERLIEALAGIPCQLVIIGKLTEAHVALLARHRVDYANAYNLSEEELVRQYEGCDLLAFVSTYEGFGMPILEAQTVERPVVTSNVLSMPEVAGGGACLVDPHSVPAIREGILRVIGDEAYRNGLIAKGRENVKRYSLASVAGTYARLYEEMRS</sequence>
<dbReference type="Pfam" id="PF00534">
    <property type="entry name" value="Glycos_transf_1"/>
    <property type="match status" value="1"/>
</dbReference>
<evidence type="ECO:0000313" key="4">
    <source>
        <dbReference type="EMBL" id="CAA9229209.1"/>
    </source>
</evidence>
<dbReference type="AlphaFoldDB" id="A0A6J4HPA6"/>
<evidence type="ECO:0000259" key="2">
    <source>
        <dbReference type="Pfam" id="PF00534"/>
    </source>
</evidence>
<dbReference type="Gene3D" id="3.40.50.2000">
    <property type="entry name" value="Glycogen Phosphorylase B"/>
    <property type="match status" value="2"/>
</dbReference>
<accession>A0A6J4HPA6</accession>
<dbReference type="CDD" id="cd03809">
    <property type="entry name" value="GT4_MtfB-like"/>
    <property type="match status" value="1"/>
</dbReference>
<keyword evidence="1 4" id="KW-0808">Transferase</keyword>
<dbReference type="SUPFAM" id="SSF53756">
    <property type="entry name" value="UDP-Glycosyltransferase/glycogen phosphorylase"/>
    <property type="match status" value="1"/>
</dbReference>
<feature type="domain" description="Glycosyl transferase family 1" evidence="2">
    <location>
        <begin position="161"/>
        <end position="310"/>
    </location>
</feature>
<name>A0A6J4HPA6_9SPHI</name>
<feature type="domain" description="Glycosyltransferase subfamily 4-like N-terminal" evidence="3">
    <location>
        <begin position="35"/>
        <end position="152"/>
    </location>
</feature>
<dbReference type="InterPro" id="IPR028098">
    <property type="entry name" value="Glyco_trans_4-like_N"/>
</dbReference>
<proteinExistence type="predicted"/>
<reference evidence="4" key="1">
    <citation type="submission" date="2020-02" db="EMBL/GenBank/DDBJ databases">
        <authorList>
            <person name="Meier V. D."/>
        </authorList>
    </citation>
    <scope>NUCLEOTIDE SEQUENCE</scope>
    <source>
        <strain evidence="4">AVDCRST_MAG56</strain>
    </source>
</reference>
<evidence type="ECO:0000259" key="3">
    <source>
        <dbReference type="Pfam" id="PF13439"/>
    </source>
</evidence>
<dbReference type="PANTHER" id="PTHR46401">
    <property type="entry name" value="GLYCOSYLTRANSFERASE WBBK-RELATED"/>
    <property type="match status" value="1"/>
</dbReference>
<gene>
    <name evidence="4" type="ORF">AVDCRST_MAG56-855</name>
</gene>
<protein>
    <submittedName>
        <fullName evidence="4">Group 1 glycosyl transferase</fullName>
    </submittedName>
</protein>
<dbReference type="Pfam" id="PF13439">
    <property type="entry name" value="Glyco_transf_4"/>
    <property type="match status" value="1"/>
</dbReference>
<dbReference type="EMBL" id="CADCTQ010000079">
    <property type="protein sequence ID" value="CAA9229209.1"/>
    <property type="molecule type" value="Genomic_DNA"/>
</dbReference>
<organism evidence="4">
    <name type="scientific">uncultured Cytophagales bacterium</name>
    <dbReference type="NCBI Taxonomy" id="158755"/>
    <lineage>
        <taxon>Bacteria</taxon>
        <taxon>Pseudomonadati</taxon>
        <taxon>Bacteroidota</taxon>
        <taxon>Sphingobacteriia</taxon>
        <taxon>Sphingobacteriales</taxon>
        <taxon>environmental samples</taxon>
    </lineage>
</organism>